<evidence type="ECO:0000313" key="3">
    <source>
        <dbReference type="Proteomes" id="UP000011682"/>
    </source>
</evidence>
<dbReference type="AlphaFoldDB" id="S9PCD3"/>
<reference evidence="2" key="1">
    <citation type="submission" date="2013-05" db="EMBL/GenBank/DDBJ databases">
        <title>Genome assembly of Cystobacter fuscus DSM 2262.</title>
        <authorList>
            <person name="Sharma G."/>
            <person name="Khatri I."/>
            <person name="Kaur C."/>
            <person name="Mayilraj S."/>
            <person name="Subramanian S."/>
        </authorList>
    </citation>
    <scope>NUCLEOTIDE SEQUENCE [LARGE SCALE GENOMIC DNA]</scope>
    <source>
        <strain evidence="2">DSM 2262</strain>
    </source>
</reference>
<evidence type="ECO:0000313" key="2">
    <source>
        <dbReference type="EMBL" id="EPX60746.1"/>
    </source>
</evidence>
<dbReference type="Proteomes" id="UP000011682">
    <property type="component" value="Unassembled WGS sequence"/>
</dbReference>
<proteinExistence type="predicted"/>
<accession>S9PCD3</accession>
<gene>
    <name evidence="2" type="ORF">D187_001395</name>
</gene>
<sequence length="62" mass="6941">MTTKVEKKLPRTQVIERQKERTREVLEIEEGSLDTVRGGSARYALPPPPPTPPPTDLSKDSL</sequence>
<protein>
    <submittedName>
        <fullName evidence="2">Uncharacterized protein</fullName>
    </submittedName>
</protein>
<dbReference type="EMBL" id="ANAH02000011">
    <property type="protein sequence ID" value="EPX60746.1"/>
    <property type="molecule type" value="Genomic_DNA"/>
</dbReference>
<comment type="caution">
    <text evidence="2">The sequence shown here is derived from an EMBL/GenBank/DDBJ whole genome shotgun (WGS) entry which is preliminary data.</text>
</comment>
<dbReference type="OrthoDB" id="5537701at2"/>
<dbReference type="RefSeq" id="WP_002626536.1">
    <property type="nucleotide sequence ID" value="NZ_ANAH02000011.1"/>
</dbReference>
<organism evidence="2 3">
    <name type="scientific">Cystobacter fuscus (strain ATCC 25194 / DSM 2262 / NBRC 100088 / M29)</name>
    <dbReference type="NCBI Taxonomy" id="1242864"/>
    <lineage>
        <taxon>Bacteria</taxon>
        <taxon>Pseudomonadati</taxon>
        <taxon>Myxococcota</taxon>
        <taxon>Myxococcia</taxon>
        <taxon>Myxococcales</taxon>
        <taxon>Cystobacterineae</taxon>
        <taxon>Archangiaceae</taxon>
        <taxon>Cystobacter</taxon>
    </lineage>
</organism>
<evidence type="ECO:0000256" key="1">
    <source>
        <dbReference type="SAM" id="MobiDB-lite"/>
    </source>
</evidence>
<keyword evidence="3" id="KW-1185">Reference proteome</keyword>
<feature type="region of interest" description="Disordered" evidence="1">
    <location>
        <begin position="27"/>
        <end position="62"/>
    </location>
</feature>
<feature type="compositionally biased region" description="Pro residues" evidence="1">
    <location>
        <begin position="45"/>
        <end position="55"/>
    </location>
</feature>
<name>S9PCD3_CYSF2</name>